<sequence length="169" mass="19447">MVPVRVFFISAAWFLLVHQTFAQHNNAPCLPSCWNNGYNIFVRRHIRSDIPNSLDQNVWDDYIKSKNDCDRHTQSFLQADDLRRVIAVCTPRGGVIYRRNLCISRQSFTFVTVRIDTSTCSIRSVQEETKHLILACDKLNKQCLPVHFEGNPDNLRPNNNAKACQAPKT</sequence>
<gene>
    <name evidence="2" type="ORF">D9C73_016225</name>
</gene>
<feature type="chain" id="PRO_5020287873" evidence="1">
    <location>
        <begin position="23"/>
        <end position="169"/>
    </location>
</feature>
<proteinExistence type="predicted"/>
<dbReference type="EMBL" id="CM014091">
    <property type="protein sequence ID" value="TKS82116.1"/>
    <property type="molecule type" value="Genomic_DNA"/>
</dbReference>
<name>A0A4U5V2Z4_COLLU</name>
<accession>A0A4U5V2Z4</accession>
<protein>
    <submittedName>
        <fullName evidence="2">Uncharacterized protein</fullName>
    </submittedName>
</protein>
<keyword evidence="3" id="KW-1185">Reference proteome</keyword>
<reference evidence="2 3" key="1">
    <citation type="submission" date="2019-01" db="EMBL/GenBank/DDBJ databases">
        <title>Genome Assembly of Collichthys lucidus.</title>
        <authorList>
            <person name="Cai M."/>
            <person name="Xiao S."/>
        </authorList>
    </citation>
    <scope>NUCLEOTIDE SEQUENCE [LARGE SCALE GENOMIC DNA]</scope>
    <source>
        <strain evidence="2">JT15FE1705JMU</strain>
        <tissue evidence="2">Muscle</tissue>
    </source>
</reference>
<dbReference type="Gene3D" id="3.10.130.10">
    <property type="entry name" value="Ribonuclease A-like domain"/>
    <property type="match status" value="1"/>
</dbReference>
<evidence type="ECO:0000256" key="1">
    <source>
        <dbReference type="SAM" id="SignalP"/>
    </source>
</evidence>
<keyword evidence="1" id="KW-0732">Signal</keyword>
<evidence type="ECO:0000313" key="2">
    <source>
        <dbReference type="EMBL" id="TKS82116.1"/>
    </source>
</evidence>
<evidence type="ECO:0000313" key="3">
    <source>
        <dbReference type="Proteomes" id="UP000298787"/>
    </source>
</evidence>
<dbReference type="Proteomes" id="UP000298787">
    <property type="component" value="Chromosome 14"/>
</dbReference>
<dbReference type="InterPro" id="IPR036816">
    <property type="entry name" value="RNaseA-like_dom_sf"/>
</dbReference>
<organism evidence="2 3">
    <name type="scientific">Collichthys lucidus</name>
    <name type="common">Big head croaker</name>
    <name type="synonym">Sciaena lucida</name>
    <dbReference type="NCBI Taxonomy" id="240159"/>
    <lineage>
        <taxon>Eukaryota</taxon>
        <taxon>Metazoa</taxon>
        <taxon>Chordata</taxon>
        <taxon>Craniata</taxon>
        <taxon>Vertebrata</taxon>
        <taxon>Euteleostomi</taxon>
        <taxon>Actinopterygii</taxon>
        <taxon>Neopterygii</taxon>
        <taxon>Teleostei</taxon>
        <taxon>Neoteleostei</taxon>
        <taxon>Acanthomorphata</taxon>
        <taxon>Eupercaria</taxon>
        <taxon>Sciaenidae</taxon>
        <taxon>Collichthys</taxon>
    </lineage>
</organism>
<dbReference type="AlphaFoldDB" id="A0A4U5V2Z4"/>
<feature type="signal peptide" evidence="1">
    <location>
        <begin position="1"/>
        <end position="22"/>
    </location>
</feature>